<gene>
    <name evidence="2" type="ORF">SAMN05428998_10392</name>
</gene>
<dbReference type="RefSeq" id="WP_085121542.1">
    <property type="nucleotide sequence ID" value="NZ_FWZX01000003.1"/>
</dbReference>
<organism evidence="2 3">
    <name type="scientific">Tistlia consotensis USBA 355</name>
    <dbReference type="NCBI Taxonomy" id="560819"/>
    <lineage>
        <taxon>Bacteria</taxon>
        <taxon>Pseudomonadati</taxon>
        <taxon>Pseudomonadota</taxon>
        <taxon>Alphaproteobacteria</taxon>
        <taxon>Rhodospirillales</taxon>
        <taxon>Rhodovibrionaceae</taxon>
        <taxon>Tistlia</taxon>
    </lineage>
</organism>
<dbReference type="InterPro" id="IPR052718">
    <property type="entry name" value="NmrA-type_oxidoreductase"/>
</dbReference>
<dbReference type="STRING" id="560819.SAMN05428998_10392"/>
<dbReference type="EMBL" id="FWZX01000003">
    <property type="protein sequence ID" value="SMF02888.1"/>
    <property type="molecule type" value="Genomic_DNA"/>
</dbReference>
<dbReference type="PANTHER" id="PTHR47129">
    <property type="entry name" value="QUINONE OXIDOREDUCTASE 2"/>
    <property type="match status" value="1"/>
</dbReference>
<dbReference type="Gene3D" id="3.40.50.720">
    <property type="entry name" value="NAD(P)-binding Rossmann-like Domain"/>
    <property type="match status" value="1"/>
</dbReference>
<dbReference type="SUPFAM" id="SSF51735">
    <property type="entry name" value="NAD(P)-binding Rossmann-fold domains"/>
    <property type="match status" value="1"/>
</dbReference>
<sequence length="297" mass="30288">MPASTPLLVAGAGGALGRRVVELLLEAEAGPVIAATRSPEKLADLAARGVTLRRADLDEPATLETAFAGAGRLLLVSTGALLTPGQRLAQHRAAIAAAERAGVSHLVYTSSVAPLSKPAGGLLDDHFWTEAALFASRLDWTVLRNNLYAEVILMGIGHALQTGQLFSATAGAGRSYVSREDCARAAAAALASAEGRAVWDVTGPAAVTQDALAALVAELAGRPLRHVAVGPEDLRQGLLGAGLPPILAEGLVDFDVAAAQGYHAVVTLTVAQLTGRRPTSLPDFLAANRAALTAAAA</sequence>
<dbReference type="AlphaFoldDB" id="A0A1Y6BCM3"/>
<dbReference type="InterPro" id="IPR036291">
    <property type="entry name" value="NAD(P)-bd_dom_sf"/>
</dbReference>
<dbReference type="Pfam" id="PF13460">
    <property type="entry name" value="NAD_binding_10"/>
    <property type="match status" value="1"/>
</dbReference>
<proteinExistence type="predicted"/>
<dbReference type="Proteomes" id="UP000192917">
    <property type="component" value="Unassembled WGS sequence"/>
</dbReference>
<name>A0A1Y6BCM3_9PROT</name>
<evidence type="ECO:0000313" key="3">
    <source>
        <dbReference type="Proteomes" id="UP000192917"/>
    </source>
</evidence>
<dbReference type="InterPro" id="IPR016040">
    <property type="entry name" value="NAD(P)-bd_dom"/>
</dbReference>
<dbReference type="Gene3D" id="3.90.25.10">
    <property type="entry name" value="UDP-galactose 4-epimerase, domain 1"/>
    <property type="match status" value="1"/>
</dbReference>
<protein>
    <submittedName>
        <fullName evidence="2">NAD(P)H dehydrogenase (Quinone)</fullName>
    </submittedName>
</protein>
<keyword evidence="3" id="KW-1185">Reference proteome</keyword>
<accession>A0A1Y6BCM3</accession>
<dbReference type="PANTHER" id="PTHR47129:SF1">
    <property type="entry name" value="NMRA-LIKE DOMAIN-CONTAINING PROTEIN"/>
    <property type="match status" value="1"/>
</dbReference>
<feature type="domain" description="NAD(P)-binding" evidence="1">
    <location>
        <begin position="11"/>
        <end position="191"/>
    </location>
</feature>
<evidence type="ECO:0000259" key="1">
    <source>
        <dbReference type="Pfam" id="PF13460"/>
    </source>
</evidence>
<reference evidence="2 3" key="1">
    <citation type="submission" date="2017-04" db="EMBL/GenBank/DDBJ databases">
        <authorList>
            <person name="Afonso C.L."/>
            <person name="Miller P.J."/>
            <person name="Scott M.A."/>
            <person name="Spackman E."/>
            <person name="Goraichik I."/>
            <person name="Dimitrov K.M."/>
            <person name="Suarez D.L."/>
            <person name="Swayne D.E."/>
        </authorList>
    </citation>
    <scope>NUCLEOTIDE SEQUENCE [LARGE SCALE GENOMIC DNA]</scope>
    <source>
        <strain evidence="2 3">USBA 355</strain>
    </source>
</reference>
<evidence type="ECO:0000313" key="2">
    <source>
        <dbReference type="EMBL" id="SMF02888.1"/>
    </source>
</evidence>